<gene>
    <name evidence="6" type="ORF">E5288_WYG013513</name>
</gene>
<comment type="caution">
    <text evidence="6">The sequence shown here is derived from an EMBL/GenBank/DDBJ whole genome shotgun (WGS) entry which is preliminary data.</text>
</comment>
<accession>A0A6B0QTD2</accession>
<dbReference type="EMBL" id="VBQZ03000003">
    <property type="protein sequence ID" value="MXQ79911.1"/>
    <property type="molecule type" value="Genomic_DNA"/>
</dbReference>
<feature type="domain" description="C-type lectin" evidence="5">
    <location>
        <begin position="250"/>
        <end position="340"/>
    </location>
</feature>
<evidence type="ECO:0000256" key="4">
    <source>
        <dbReference type="SAM" id="Phobius"/>
    </source>
</evidence>
<dbReference type="PROSITE" id="PS50041">
    <property type="entry name" value="C_TYPE_LECTIN_2"/>
    <property type="match status" value="1"/>
</dbReference>
<dbReference type="AlphaFoldDB" id="A0A6B0QTD2"/>
<proteinExistence type="predicted"/>
<dbReference type="SUPFAM" id="SSF56436">
    <property type="entry name" value="C-type lectin-like"/>
    <property type="match status" value="2"/>
</dbReference>
<dbReference type="Pfam" id="PF00059">
    <property type="entry name" value="Lectin_C"/>
    <property type="match status" value="1"/>
</dbReference>
<evidence type="ECO:0000256" key="3">
    <source>
        <dbReference type="SAM" id="MobiDB-lite"/>
    </source>
</evidence>
<dbReference type="InterPro" id="IPR016187">
    <property type="entry name" value="CTDL_fold"/>
</dbReference>
<dbReference type="GO" id="GO:0030246">
    <property type="term" value="F:carbohydrate binding"/>
    <property type="evidence" value="ECO:0007669"/>
    <property type="project" value="UniProtKB-KW"/>
</dbReference>
<organism evidence="6 7">
    <name type="scientific">Bos mutus</name>
    <name type="common">wild yak</name>
    <dbReference type="NCBI Taxonomy" id="72004"/>
    <lineage>
        <taxon>Eukaryota</taxon>
        <taxon>Metazoa</taxon>
        <taxon>Chordata</taxon>
        <taxon>Craniata</taxon>
        <taxon>Vertebrata</taxon>
        <taxon>Euteleostomi</taxon>
        <taxon>Mammalia</taxon>
        <taxon>Eutheria</taxon>
        <taxon>Laurasiatheria</taxon>
        <taxon>Artiodactyla</taxon>
        <taxon>Ruminantia</taxon>
        <taxon>Pecora</taxon>
        <taxon>Bovidae</taxon>
        <taxon>Bovinae</taxon>
        <taxon>Bos</taxon>
    </lineage>
</organism>
<feature type="region of interest" description="Disordered" evidence="3">
    <location>
        <begin position="1"/>
        <end position="20"/>
    </location>
</feature>
<dbReference type="InterPro" id="IPR001304">
    <property type="entry name" value="C-type_lectin-like"/>
</dbReference>
<dbReference type="InterPro" id="IPR033992">
    <property type="entry name" value="NKR-like_CTLD"/>
</dbReference>
<protein>
    <recommendedName>
        <fullName evidence="5">C-type lectin domain-containing protein</fullName>
    </recommendedName>
</protein>
<dbReference type="SMART" id="SM00034">
    <property type="entry name" value="CLECT"/>
    <property type="match status" value="2"/>
</dbReference>
<feature type="compositionally biased region" description="Polar residues" evidence="3">
    <location>
        <begin position="1"/>
        <end position="16"/>
    </location>
</feature>
<dbReference type="Gene3D" id="3.10.100.10">
    <property type="entry name" value="Mannose-Binding Protein A, subunit A"/>
    <property type="match status" value="2"/>
</dbReference>
<evidence type="ECO:0000256" key="1">
    <source>
        <dbReference type="ARBA" id="ARBA00004167"/>
    </source>
</evidence>
<dbReference type="InterPro" id="IPR016186">
    <property type="entry name" value="C-type_lectin-like/link_sf"/>
</dbReference>
<dbReference type="GO" id="GO:0005886">
    <property type="term" value="C:plasma membrane"/>
    <property type="evidence" value="ECO:0007669"/>
    <property type="project" value="TreeGrafter"/>
</dbReference>
<dbReference type="Proteomes" id="UP000322234">
    <property type="component" value="Unassembled WGS sequence"/>
</dbReference>
<feature type="transmembrane region" description="Helical" evidence="4">
    <location>
        <begin position="46"/>
        <end position="66"/>
    </location>
</feature>
<dbReference type="PANTHER" id="PTHR46746:SF3">
    <property type="entry name" value="C-TYPE LECTIN DOMAIN-CONTAINING PROTEIN-RELATED"/>
    <property type="match status" value="1"/>
</dbReference>
<reference evidence="6" key="1">
    <citation type="submission" date="2019-10" db="EMBL/GenBank/DDBJ databases">
        <title>The sequence and de novo assembly of the wild yak genome.</title>
        <authorList>
            <person name="Liu Y."/>
        </authorList>
    </citation>
    <scope>NUCLEOTIDE SEQUENCE [LARGE SCALE GENOMIC DNA]</scope>
    <source>
        <strain evidence="6">WY2019</strain>
    </source>
</reference>
<name>A0A6B0QTD2_9CETA</name>
<dbReference type="InterPro" id="IPR051379">
    <property type="entry name" value="C-type_Lectin_Receptor_IMM"/>
</dbReference>
<dbReference type="PANTHER" id="PTHR46746">
    <property type="entry name" value="KILLER CELL LECTIN-LIKE RECEPTOR SUBFAMILY F MEMBER 2"/>
    <property type="match status" value="1"/>
</dbReference>
<keyword evidence="7" id="KW-1185">Reference proteome</keyword>
<evidence type="ECO:0000256" key="2">
    <source>
        <dbReference type="ARBA" id="ARBA00022734"/>
    </source>
</evidence>
<feature type="transmembrane region" description="Helical" evidence="4">
    <location>
        <begin position="175"/>
        <end position="199"/>
    </location>
</feature>
<keyword evidence="4" id="KW-0812">Transmembrane</keyword>
<comment type="subcellular location">
    <subcellularLocation>
        <location evidence="1">Membrane</location>
        <topology evidence="1">Single-pass membrane protein</topology>
    </subcellularLocation>
</comment>
<dbReference type="CDD" id="cd03593">
    <property type="entry name" value="CLECT_NK_receptors_like"/>
    <property type="match status" value="1"/>
</dbReference>
<evidence type="ECO:0000259" key="5">
    <source>
        <dbReference type="PROSITE" id="PS50041"/>
    </source>
</evidence>
<keyword evidence="4" id="KW-1133">Transmembrane helix</keyword>
<keyword evidence="4" id="KW-0472">Membrane</keyword>
<evidence type="ECO:0000313" key="7">
    <source>
        <dbReference type="Proteomes" id="UP000322234"/>
    </source>
</evidence>
<keyword evidence="2" id="KW-0430">Lectin</keyword>
<evidence type="ECO:0000313" key="6">
    <source>
        <dbReference type="EMBL" id="MXQ79911.1"/>
    </source>
</evidence>
<sequence length="379" mass="42937">MKMNSEDFSATETSSLHLKREQQSHATGTYSATYHEGSIQVPIPCAVVNVVFITTLIIALVALSVGQYNCPGQYASSAPPNTHVFPCSDDWIGHKGKYYLISKKTKNWTLAQNFCSKHGATLAVIDSKEDMEVCKNIGFFLISAMAGEIVYADIKHTSSEHSSSLQKSDSHHHGIFLKVGCAMIIILLVIVIVLSMLVIQFKSARQTEVDNELKKKYCTEQSKSEANNSIVSFNSSTVHTSCPTKDWKLHGGKCYWVAEHENKSWNESKNDCVTKKSHLMVVRDFTDTNFLKRYSDHSQYWIGLRRKAGQTWKWIDGTLYNQDWFKIIGIGECAYLHKIGTLKGFAIYPPNQENLKKVEEVFYILKDLFIMMDNSLKYL</sequence>